<proteinExistence type="predicted"/>
<accession>F9WQA2</accession>
<protein>
    <submittedName>
        <fullName evidence="2">Uncharacterized protein</fullName>
    </submittedName>
</protein>
<dbReference type="AlphaFoldDB" id="F9WQA2"/>
<gene>
    <name evidence="2" type="ORF">TvY486_0024420</name>
</gene>
<evidence type="ECO:0000256" key="1">
    <source>
        <dbReference type="SAM" id="MobiDB-lite"/>
    </source>
</evidence>
<dbReference type="Proteomes" id="UP000009027">
    <property type="component" value="Unassembled WGS sequence"/>
</dbReference>
<organism evidence="2 3">
    <name type="scientific">Trypanosoma vivax (strain Y486)</name>
    <dbReference type="NCBI Taxonomy" id="1055687"/>
    <lineage>
        <taxon>Eukaryota</taxon>
        <taxon>Discoba</taxon>
        <taxon>Euglenozoa</taxon>
        <taxon>Kinetoplastea</taxon>
        <taxon>Metakinetoplastina</taxon>
        <taxon>Trypanosomatida</taxon>
        <taxon>Trypanosomatidae</taxon>
        <taxon>Trypanosoma</taxon>
        <taxon>Duttonella</taxon>
    </lineage>
</organism>
<dbReference type="OMA" id="CHIANPG"/>
<evidence type="ECO:0000313" key="2">
    <source>
        <dbReference type="EMBL" id="CCD19729.1"/>
    </source>
</evidence>
<reference evidence="2 3" key="1">
    <citation type="journal article" date="2012" name="Proc. Natl. Acad. Sci. U.S.A.">
        <title>Antigenic diversity is generated by distinct evolutionary mechanisms in African trypanosome species.</title>
        <authorList>
            <person name="Jackson A.P."/>
            <person name="Berry A."/>
            <person name="Aslett M."/>
            <person name="Allison H.C."/>
            <person name="Burton P."/>
            <person name="Vavrova-Anderson J."/>
            <person name="Brown R."/>
            <person name="Browne H."/>
            <person name="Corton N."/>
            <person name="Hauser H."/>
            <person name="Gamble J."/>
            <person name="Gilderthorp R."/>
            <person name="Marcello L."/>
            <person name="McQuillan J."/>
            <person name="Otto T.D."/>
            <person name="Quail M.A."/>
            <person name="Sanders M.J."/>
            <person name="van Tonder A."/>
            <person name="Ginger M.L."/>
            <person name="Field M.C."/>
            <person name="Barry J.D."/>
            <person name="Hertz-Fowler C."/>
            <person name="Berriman M."/>
        </authorList>
    </citation>
    <scope>NUCLEOTIDE SEQUENCE</scope>
    <source>
        <strain evidence="2 3">Y486</strain>
    </source>
</reference>
<feature type="compositionally biased region" description="Polar residues" evidence="1">
    <location>
        <begin position="278"/>
        <end position="291"/>
    </location>
</feature>
<sequence length="511" mass="56118">MERGCCSPRGAASQGKMSAAGLETVFGAGNASRFSLFNALNNNHFSRNAETLAPYPDGVRVQTDQCHIANPGLMNTATSVANPVTPHLIMRASRSTFPSISKSDRRGFSTVRHAEVAQSFRQLSHSDNDMCSSNYWTLMYVTEAGDSVGHLRIAAPRIDGDMSFEKILSVIEQSAVTSNLRVLYVTYFDKDFETYALLTPLSVQYCTSVFHVIVELPKSSTYAAAASLNKTASDDLPQVRGVGLVEDVSSSGHEGERKRPINSRSVVTSLLFRAPRATKTSQRSGTVQHQEPPQLGPEHEKLIQEERSTRWSLLSDEASCRLILQASESTALYKKMRAKRMGELPAKAADTVSDSGEVATEDGRKTYAGNFDNKLSVRAIPTSLLHFSMLSPCSTMSSSVKPPHSTMADTFSPLVTTLRFTPEGGSWAPLMLCEQRRLQDALAEDLSLCLNVGREGIVTYFEPPDTFSVDVMRYKGDNRTAAQIQLEVNGCHFPNVTRLFLAYKNGNYPQK</sequence>
<name>F9WQA2_TRYVY</name>
<keyword evidence="3" id="KW-1185">Reference proteome</keyword>
<dbReference type="VEuPathDB" id="TriTrypDB:TvY486_0024420"/>
<evidence type="ECO:0000313" key="3">
    <source>
        <dbReference type="Proteomes" id="UP000009027"/>
    </source>
</evidence>
<dbReference type="EMBL" id="CAEX01004009">
    <property type="protein sequence ID" value="CCD19729.1"/>
    <property type="molecule type" value="Genomic_DNA"/>
</dbReference>
<feature type="region of interest" description="Disordered" evidence="1">
    <location>
        <begin position="276"/>
        <end position="299"/>
    </location>
</feature>